<dbReference type="EMBL" id="CAJVPK010000006">
    <property type="protein sequence ID" value="CAG8432885.1"/>
    <property type="molecule type" value="Genomic_DNA"/>
</dbReference>
<dbReference type="OrthoDB" id="2360483at2759"/>
<proteinExistence type="predicted"/>
<accession>A0A9N8UZK7</accession>
<name>A0A9N8UZK7_9GLOM</name>
<sequence>MSSEQNYLGYEALITYLTRSRNKSFWGFLRRCRDAIVATTSATSHWVDLDNLWAARFMHEATKFDATFDNKSIIGLARRTTGVHPKPFDFWHALITK</sequence>
<organism evidence="1 2">
    <name type="scientific">Diversispora eburnea</name>
    <dbReference type="NCBI Taxonomy" id="1213867"/>
    <lineage>
        <taxon>Eukaryota</taxon>
        <taxon>Fungi</taxon>
        <taxon>Fungi incertae sedis</taxon>
        <taxon>Mucoromycota</taxon>
        <taxon>Glomeromycotina</taxon>
        <taxon>Glomeromycetes</taxon>
        <taxon>Diversisporales</taxon>
        <taxon>Diversisporaceae</taxon>
        <taxon>Diversispora</taxon>
    </lineage>
</organism>
<dbReference type="Proteomes" id="UP000789706">
    <property type="component" value="Unassembled WGS sequence"/>
</dbReference>
<dbReference type="AlphaFoldDB" id="A0A9N8UZK7"/>
<gene>
    <name evidence="1" type="ORF">DEBURN_LOCUS209</name>
</gene>
<reference evidence="1" key="1">
    <citation type="submission" date="2021-06" db="EMBL/GenBank/DDBJ databases">
        <authorList>
            <person name="Kallberg Y."/>
            <person name="Tangrot J."/>
            <person name="Rosling A."/>
        </authorList>
    </citation>
    <scope>NUCLEOTIDE SEQUENCE</scope>
    <source>
        <strain evidence="1">AZ414A</strain>
    </source>
</reference>
<protein>
    <submittedName>
        <fullName evidence="1">4714_t:CDS:1</fullName>
    </submittedName>
</protein>
<keyword evidence="2" id="KW-1185">Reference proteome</keyword>
<evidence type="ECO:0000313" key="2">
    <source>
        <dbReference type="Proteomes" id="UP000789706"/>
    </source>
</evidence>
<comment type="caution">
    <text evidence="1">The sequence shown here is derived from an EMBL/GenBank/DDBJ whole genome shotgun (WGS) entry which is preliminary data.</text>
</comment>
<evidence type="ECO:0000313" key="1">
    <source>
        <dbReference type="EMBL" id="CAG8432885.1"/>
    </source>
</evidence>